<dbReference type="Pfam" id="PF20684">
    <property type="entry name" value="Fung_rhodopsin"/>
    <property type="match status" value="1"/>
</dbReference>
<dbReference type="STRING" id="97972.A0A2V1D2L7"/>
<feature type="transmembrane region" description="Helical" evidence="6">
    <location>
        <begin position="76"/>
        <end position="100"/>
    </location>
</feature>
<evidence type="ECO:0000256" key="6">
    <source>
        <dbReference type="SAM" id="Phobius"/>
    </source>
</evidence>
<dbReference type="EMBL" id="KZ805766">
    <property type="protein sequence ID" value="PVH91859.1"/>
    <property type="molecule type" value="Genomic_DNA"/>
</dbReference>
<sequence length="205" mass="23203">MAGIITMTVLSVVIAWLRVYTRIFISRNVWWDDWVMLASTPLTIITNGFLINAFYLGLGRHINYIPPSQVPSCFKWLWAAEPSNLFALFTVRVSIALFFLRLIPTHHKTSRRIIWVTIGALAVSDIYVTINYFIQCRPIRKVWLPDTPGSCISNVLYEAAPWLYQAVSILSDVVLVSVPLLMLKSLKMPSRTKIGVMCLCGLGVL</sequence>
<evidence type="ECO:0000256" key="1">
    <source>
        <dbReference type="ARBA" id="ARBA00004141"/>
    </source>
</evidence>
<dbReference type="PANTHER" id="PTHR33048">
    <property type="entry name" value="PTH11-LIKE INTEGRAL MEMBRANE PROTEIN (AFU_ORTHOLOGUE AFUA_5G11245)"/>
    <property type="match status" value="1"/>
</dbReference>
<feature type="transmembrane region" description="Helical" evidence="6">
    <location>
        <begin position="162"/>
        <end position="183"/>
    </location>
</feature>
<dbReference type="PANTHER" id="PTHR33048:SF47">
    <property type="entry name" value="INTEGRAL MEMBRANE PROTEIN-RELATED"/>
    <property type="match status" value="1"/>
</dbReference>
<organism evidence="8 9">
    <name type="scientific">Periconia macrospinosa</name>
    <dbReference type="NCBI Taxonomy" id="97972"/>
    <lineage>
        <taxon>Eukaryota</taxon>
        <taxon>Fungi</taxon>
        <taxon>Dikarya</taxon>
        <taxon>Ascomycota</taxon>
        <taxon>Pezizomycotina</taxon>
        <taxon>Dothideomycetes</taxon>
        <taxon>Pleosporomycetidae</taxon>
        <taxon>Pleosporales</taxon>
        <taxon>Massarineae</taxon>
        <taxon>Periconiaceae</taxon>
        <taxon>Periconia</taxon>
    </lineage>
</organism>
<feature type="domain" description="Rhodopsin" evidence="7">
    <location>
        <begin position="17"/>
        <end position="204"/>
    </location>
</feature>
<proteinExistence type="inferred from homology"/>
<keyword evidence="3 6" id="KW-1133">Transmembrane helix</keyword>
<reference evidence="8 9" key="1">
    <citation type="journal article" date="2018" name="Sci. Rep.">
        <title>Comparative genomics provides insights into the lifestyle and reveals functional heterogeneity of dark septate endophytic fungi.</title>
        <authorList>
            <person name="Knapp D.G."/>
            <person name="Nemeth J.B."/>
            <person name="Barry K."/>
            <person name="Hainaut M."/>
            <person name="Henrissat B."/>
            <person name="Johnson J."/>
            <person name="Kuo A."/>
            <person name="Lim J.H.P."/>
            <person name="Lipzen A."/>
            <person name="Nolan M."/>
            <person name="Ohm R.A."/>
            <person name="Tamas L."/>
            <person name="Grigoriev I.V."/>
            <person name="Spatafora J.W."/>
            <person name="Nagy L.G."/>
            <person name="Kovacs G.M."/>
        </authorList>
    </citation>
    <scope>NUCLEOTIDE SEQUENCE [LARGE SCALE GENOMIC DNA]</scope>
    <source>
        <strain evidence="8 9">DSE2036</strain>
    </source>
</reference>
<accession>A0A2V1D2L7</accession>
<keyword evidence="4 6" id="KW-0472">Membrane</keyword>
<dbReference type="OrthoDB" id="3934549at2759"/>
<evidence type="ECO:0000256" key="2">
    <source>
        <dbReference type="ARBA" id="ARBA00022692"/>
    </source>
</evidence>
<evidence type="ECO:0000256" key="5">
    <source>
        <dbReference type="ARBA" id="ARBA00038359"/>
    </source>
</evidence>
<comment type="similarity">
    <text evidence="5">Belongs to the SAT4 family.</text>
</comment>
<keyword evidence="9" id="KW-1185">Reference proteome</keyword>
<feature type="transmembrane region" description="Helical" evidence="6">
    <location>
        <begin position="112"/>
        <end position="134"/>
    </location>
</feature>
<evidence type="ECO:0000256" key="4">
    <source>
        <dbReference type="ARBA" id="ARBA00023136"/>
    </source>
</evidence>
<evidence type="ECO:0000313" key="9">
    <source>
        <dbReference type="Proteomes" id="UP000244855"/>
    </source>
</evidence>
<dbReference type="GO" id="GO:0016020">
    <property type="term" value="C:membrane"/>
    <property type="evidence" value="ECO:0007669"/>
    <property type="project" value="UniProtKB-SubCell"/>
</dbReference>
<dbReference type="InterPro" id="IPR052337">
    <property type="entry name" value="SAT4-like"/>
</dbReference>
<protein>
    <recommendedName>
        <fullName evidence="7">Rhodopsin domain-containing protein</fullName>
    </recommendedName>
</protein>
<name>A0A2V1D2L7_9PLEO</name>
<dbReference type="InterPro" id="IPR049326">
    <property type="entry name" value="Rhodopsin_dom_fungi"/>
</dbReference>
<evidence type="ECO:0000256" key="3">
    <source>
        <dbReference type="ARBA" id="ARBA00022989"/>
    </source>
</evidence>
<dbReference type="AlphaFoldDB" id="A0A2V1D2L7"/>
<evidence type="ECO:0000313" key="8">
    <source>
        <dbReference type="EMBL" id="PVH91859.1"/>
    </source>
</evidence>
<dbReference type="Proteomes" id="UP000244855">
    <property type="component" value="Unassembled WGS sequence"/>
</dbReference>
<evidence type="ECO:0000259" key="7">
    <source>
        <dbReference type="Pfam" id="PF20684"/>
    </source>
</evidence>
<keyword evidence="2 6" id="KW-0812">Transmembrane</keyword>
<feature type="transmembrane region" description="Helical" evidence="6">
    <location>
        <begin position="34"/>
        <end position="56"/>
    </location>
</feature>
<gene>
    <name evidence="8" type="ORF">DM02DRAFT_544973</name>
</gene>
<feature type="transmembrane region" description="Helical" evidence="6">
    <location>
        <begin position="6"/>
        <end position="25"/>
    </location>
</feature>
<comment type="subcellular location">
    <subcellularLocation>
        <location evidence="1">Membrane</location>
        <topology evidence="1">Multi-pass membrane protein</topology>
    </subcellularLocation>
</comment>